<dbReference type="InterPro" id="IPR042517">
    <property type="entry name" value="Glyco_hydro_64_N_2"/>
</dbReference>
<dbReference type="Pfam" id="PF16483">
    <property type="entry name" value="Glyco_hydro_64"/>
    <property type="match status" value="1"/>
</dbReference>
<name>A0ABV5ZRX5_9PSEU</name>
<protein>
    <submittedName>
        <fullName evidence="3">Glycoside hydrolase family 64 protein</fullName>
    </submittedName>
</protein>
<reference evidence="3 4" key="1">
    <citation type="submission" date="2024-09" db="EMBL/GenBank/DDBJ databases">
        <authorList>
            <person name="Sun Q."/>
            <person name="Mori K."/>
        </authorList>
    </citation>
    <scope>NUCLEOTIDE SEQUENCE [LARGE SCALE GENOMIC DNA]</scope>
    <source>
        <strain evidence="3 4">TBRC 7907</strain>
    </source>
</reference>
<evidence type="ECO:0000259" key="2">
    <source>
        <dbReference type="PROSITE" id="PS52006"/>
    </source>
</evidence>
<feature type="domain" description="GH64" evidence="2">
    <location>
        <begin position="39"/>
        <end position="395"/>
    </location>
</feature>
<dbReference type="RefSeq" id="WP_377850779.1">
    <property type="nucleotide sequence ID" value="NZ_JBHLZU010000005.1"/>
</dbReference>
<organism evidence="3 4">
    <name type="scientific">Allokutzneria oryzae</name>
    <dbReference type="NCBI Taxonomy" id="1378989"/>
    <lineage>
        <taxon>Bacteria</taxon>
        <taxon>Bacillati</taxon>
        <taxon>Actinomycetota</taxon>
        <taxon>Actinomycetes</taxon>
        <taxon>Pseudonocardiales</taxon>
        <taxon>Pseudonocardiaceae</taxon>
        <taxon>Allokutzneria</taxon>
    </lineage>
</organism>
<dbReference type="PROSITE" id="PS52006">
    <property type="entry name" value="GH64"/>
    <property type="match status" value="1"/>
</dbReference>
<dbReference type="InterPro" id="IPR006311">
    <property type="entry name" value="TAT_signal"/>
</dbReference>
<keyword evidence="4" id="KW-1185">Reference proteome</keyword>
<dbReference type="EMBL" id="JBHLZU010000005">
    <property type="protein sequence ID" value="MFB9903636.1"/>
    <property type="molecule type" value="Genomic_DNA"/>
</dbReference>
<dbReference type="GO" id="GO:0016787">
    <property type="term" value="F:hydrolase activity"/>
    <property type="evidence" value="ECO:0007669"/>
    <property type="project" value="UniProtKB-KW"/>
</dbReference>
<keyword evidence="3" id="KW-0378">Hydrolase</keyword>
<dbReference type="InterPro" id="IPR032477">
    <property type="entry name" value="Glyco_hydro_64"/>
</dbReference>
<evidence type="ECO:0000313" key="4">
    <source>
        <dbReference type="Proteomes" id="UP001589693"/>
    </source>
</evidence>
<dbReference type="PANTHER" id="PTHR38165">
    <property type="match status" value="1"/>
</dbReference>
<dbReference type="InterPro" id="IPR037176">
    <property type="entry name" value="Osmotin/thaumatin-like_sf"/>
</dbReference>
<comment type="caution">
    <text evidence="3">The sequence shown here is derived from an EMBL/GenBank/DDBJ whole genome shotgun (WGS) entry which is preliminary data.</text>
</comment>
<dbReference type="Proteomes" id="UP001589693">
    <property type="component" value="Unassembled WGS sequence"/>
</dbReference>
<dbReference type="Gene3D" id="3.30.920.50">
    <property type="entry name" value="Beta-1,3-glucanase, C-terminal domain"/>
    <property type="match status" value="1"/>
</dbReference>
<keyword evidence="1" id="KW-0732">Signal</keyword>
<dbReference type="CDD" id="cd09220">
    <property type="entry name" value="GH64-GluB-like"/>
    <property type="match status" value="1"/>
</dbReference>
<dbReference type="InterPro" id="IPR037398">
    <property type="entry name" value="Glyco_hydro_64_fam"/>
</dbReference>
<evidence type="ECO:0000313" key="3">
    <source>
        <dbReference type="EMBL" id="MFB9903636.1"/>
    </source>
</evidence>
<evidence type="ECO:0000256" key="1">
    <source>
        <dbReference type="SAM" id="SignalP"/>
    </source>
</evidence>
<sequence>MISRRRLFALSAAAAATPLLTNAVANAATGAVSRAAAVPEKFTLRLVNNSGAGSAYAYVIGTTIEEPGKLIVVRPDGSSYFPPNPSQEGTPLGEDCAIPLGASGSTKEIEVPRMKGARAYIVTDSKLDFFVNPGPSGPALVSPSFLNTSDANYKRNWSFAEFTFNDRELYANISYVDFVSIPIGISLTTLGGQEQKVAGLPGGALDSIAQELKAQAASEGTKWDQLIQTGPDGRPLRVVSAHYKAAEFQGYLEGYIDEVWKKYEGATLTIDSQNGALGKVTGKVSGGRFTFSSGDSFGKPSTADVLSCDTGPFKIDQGATEIRKSIIPRLAAALNRTTLLDNADQPQGEDAAKFYQKPRTNHYARIVHSKLPDNRGYAFPYDDVAPTGKDFSGAVHAGDPKVLTVAFGPTHK</sequence>
<feature type="chain" id="PRO_5047419909" evidence="1">
    <location>
        <begin position="28"/>
        <end position="412"/>
    </location>
</feature>
<dbReference type="Gene3D" id="2.60.110.10">
    <property type="entry name" value="Thaumatin"/>
    <property type="match status" value="1"/>
</dbReference>
<gene>
    <name evidence="3" type="ORF">ACFFQA_06780</name>
</gene>
<feature type="signal peptide" evidence="1">
    <location>
        <begin position="1"/>
        <end position="27"/>
    </location>
</feature>
<dbReference type="PANTHER" id="PTHR38165:SF1">
    <property type="entry name" value="GLUCANASE B"/>
    <property type="match status" value="1"/>
</dbReference>
<proteinExistence type="predicted"/>
<accession>A0ABV5ZRX5</accession>
<dbReference type="PROSITE" id="PS51318">
    <property type="entry name" value="TAT"/>
    <property type="match status" value="1"/>
</dbReference>